<dbReference type="PANTHER" id="PTHR13789:SF147">
    <property type="entry name" value="PUTATIVE (AFU_ORTHOLOGUE AFUA_2G01950)-RELATED"/>
    <property type="match status" value="1"/>
</dbReference>
<evidence type="ECO:0000256" key="4">
    <source>
        <dbReference type="ARBA" id="ARBA00023002"/>
    </source>
</evidence>
<dbReference type="PANTHER" id="PTHR13789">
    <property type="entry name" value="MONOOXYGENASE"/>
    <property type="match status" value="1"/>
</dbReference>
<reference evidence="8" key="1">
    <citation type="journal article" date="2020" name="Stud. Mycol.">
        <title>101 Dothideomycetes genomes: a test case for predicting lifestyles and emergence of pathogens.</title>
        <authorList>
            <person name="Haridas S."/>
            <person name="Albert R."/>
            <person name="Binder M."/>
            <person name="Bloem J."/>
            <person name="Labutti K."/>
            <person name="Salamov A."/>
            <person name="Andreopoulos B."/>
            <person name="Baker S."/>
            <person name="Barry K."/>
            <person name="Bills G."/>
            <person name="Bluhm B."/>
            <person name="Cannon C."/>
            <person name="Castanera R."/>
            <person name="Culley D."/>
            <person name="Daum C."/>
            <person name="Ezra D."/>
            <person name="Gonzalez J."/>
            <person name="Henrissat B."/>
            <person name="Kuo A."/>
            <person name="Liang C."/>
            <person name="Lipzen A."/>
            <person name="Lutzoni F."/>
            <person name="Magnuson J."/>
            <person name="Mondo S."/>
            <person name="Nolan M."/>
            <person name="Ohm R."/>
            <person name="Pangilinan J."/>
            <person name="Park H.-J."/>
            <person name="Ramirez L."/>
            <person name="Alfaro M."/>
            <person name="Sun H."/>
            <person name="Tritt A."/>
            <person name="Yoshinaga Y."/>
            <person name="Zwiers L.-H."/>
            <person name="Turgeon B."/>
            <person name="Goodwin S."/>
            <person name="Spatafora J."/>
            <person name="Crous P."/>
            <person name="Grigoriev I."/>
        </authorList>
    </citation>
    <scope>NUCLEOTIDE SEQUENCE</scope>
    <source>
        <strain evidence="8">CBS 379.55</strain>
    </source>
</reference>
<dbReference type="GO" id="GO:0004497">
    <property type="term" value="F:monooxygenase activity"/>
    <property type="evidence" value="ECO:0007669"/>
    <property type="project" value="UniProtKB-KW"/>
</dbReference>
<dbReference type="SUPFAM" id="SSF54373">
    <property type="entry name" value="FAD-linked reductases, C-terminal domain"/>
    <property type="match status" value="1"/>
</dbReference>
<keyword evidence="2" id="KW-0285">Flavoprotein</keyword>
<dbReference type="GeneID" id="54555445"/>
<gene>
    <name evidence="8" type="ORF">EI97DRAFT_491478</name>
</gene>
<feature type="transmembrane region" description="Helical" evidence="6">
    <location>
        <begin position="7"/>
        <end position="28"/>
    </location>
</feature>
<keyword evidence="6" id="KW-1133">Transmembrane helix</keyword>
<protein>
    <submittedName>
        <fullName evidence="8">FAD/NAD(P)-binding domain-containing protein</fullName>
    </submittedName>
</protein>
<keyword evidence="6" id="KW-0472">Membrane</keyword>
<evidence type="ECO:0000256" key="2">
    <source>
        <dbReference type="ARBA" id="ARBA00022630"/>
    </source>
</evidence>
<proteinExistence type="inferred from homology"/>
<evidence type="ECO:0000313" key="8">
    <source>
        <dbReference type="EMBL" id="KAF2279875.1"/>
    </source>
</evidence>
<keyword evidence="6" id="KW-0812">Transmembrane</keyword>
<name>A0A6A6JUF0_WESOR</name>
<dbReference type="AlphaFoldDB" id="A0A6A6JUF0"/>
<evidence type="ECO:0000313" key="9">
    <source>
        <dbReference type="Proteomes" id="UP000800097"/>
    </source>
</evidence>
<feature type="domain" description="FAD-binding" evidence="7">
    <location>
        <begin position="12"/>
        <end position="336"/>
    </location>
</feature>
<dbReference type="Gene3D" id="3.50.50.60">
    <property type="entry name" value="FAD/NAD(P)-binding domain"/>
    <property type="match status" value="1"/>
</dbReference>
<dbReference type="EMBL" id="ML986485">
    <property type="protein sequence ID" value="KAF2279875.1"/>
    <property type="molecule type" value="Genomic_DNA"/>
</dbReference>
<dbReference type="InterPro" id="IPR002938">
    <property type="entry name" value="FAD-bd"/>
</dbReference>
<dbReference type="Pfam" id="PF01494">
    <property type="entry name" value="FAD_binding_3"/>
    <property type="match status" value="1"/>
</dbReference>
<dbReference type="Proteomes" id="UP000800097">
    <property type="component" value="Unassembled WGS sequence"/>
</dbReference>
<dbReference type="RefSeq" id="XP_033657414.1">
    <property type="nucleotide sequence ID" value="XM_033802270.1"/>
</dbReference>
<evidence type="ECO:0000256" key="6">
    <source>
        <dbReference type="SAM" id="Phobius"/>
    </source>
</evidence>
<evidence type="ECO:0000256" key="5">
    <source>
        <dbReference type="ARBA" id="ARBA00023033"/>
    </source>
</evidence>
<keyword evidence="9" id="KW-1185">Reference proteome</keyword>
<evidence type="ECO:0000256" key="1">
    <source>
        <dbReference type="ARBA" id="ARBA00007992"/>
    </source>
</evidence>
<dbReference type="InterPro" id="IPR050493">
    <property type="entry name" value="FAD-dep_Monooxygenase_BioMet"/>
</dbReference>
<dbReference type="OrthoDB" id="16820at2759"/>
<sequence length="428" mass="47172">MQPEGGLVLRFIIVGGGLAGLATAIALAQQNHLVSILEAQESFSQIGAGIQLPPNCCKILKHLGILESVRQLSTIPQEIDFLSYRNGELLCRTALAPDTETDYGAPHLVVHRGRLLGVLLQKAEELGVNLHTNCAVTRIDFDSPAVFTNDGRKFTADVVIGADGSRSSCLAALDGTSISQRRPRKMVYRLTLPSHVLKMHEDTVHLVSPAKITYWMGPAAHVVCYDLTHDGVCNMVLIKNMPEPTSAQRGPGFDAITELEETFRDWDPVLSHVIKLADTVRFWPLQQARIAEKWTHEGGKFVLIGDASHTMATYLAQSAAQAFEDAALLGELFARIQSIHQVGDALRIFELVRKERVASIARVSEIIGEIGELEDGALQQERDRQLKEMTPSAGYANPYSDPSVRKILYEYDLIADVDLAWKRYERGG</sequence>
<keyword evidence="3" id="KW-0274">FAD</keyword>
<evidence type="ECO:0000256" key="3">
    <source>
        <dbReference type="ARBA" id="ARBA00022827"/>
    </source>
</evidence>
<evidence type="ECO:0000259" key="7">
    <source>
        <dbReference type="Pfam" id="PF01494"/>
    </source>
</evidence>
<keyword evidence="4" id="KW-0560">Oxidoreductase</keyword>
<keyword evidence="5" id="KW-0503">Monooxygenase</keyword>
<dbReference type="InterPro" id="IPR036188">
    <property type="entry name" value="FAD/NAD-bd_sf"/>
</dbReference>
<comment type="similarity">
    <text evidence="1">Belongs to the paxM FAD-dependent monooxygenase family.</text>
</comment>
<dbReference type="GO" id="GO:0071949">
    <property type="term" value="F:FAD binding"/>
    <property type="evidence" value="ECO:0007669"/>
    <property type="project" value="InterPro"/>
</dbReference>
<organism evidence="8 9">
    <name type="scientific">Westerdykella ornata</name>
    <dbReference type="NCBI Taxonomy" id="318751"/>
    <lineage>
        <taxon>Eukaryota</taxon>
        <taxon>Fungi</taxon>
        <taxon>Dikarya</taxon>
        <taxon>Ascomycota</taxon>
        <taxon>Pezizomycotina</taxon>
        <taxon>Dothideomycetes</taxon>
        <taxon>Pleosporomycetidae</taxon>
        <taxon>Pleosporales</taxon>
        <taxon>Sporormiaceae</taxon>
        <taxon>Westerdykella</taxon>
    </lineage>
</organism>
<accession>A0A6A6JUF0</accession>
<dbReference type="PRINTS" id="PR00420">
    <property type="entry name" value="RNGMNOXGNASE"/>
</dbReference>
<dbReference type="SUPFAM" id="SSF51905">
    <property type="entry name" value="FAD/NAD(P)-binding domain"/>
    <property type="match status" value="1"/>
</dbReference>